<accession>A0A249W5Y0</accession>
<keyword evidence="12 13" id="KW-0472">Membrane</keyword>
<dbReference type="Gene3D" id="1.10.287.130">
    <property type="match status" value="1"/>
</dbReference>
<comment type="subcellular location">
    <subcellularLocation>
        <location evidence="2">Membrane</location>
        <topology evidence="2">Multi-pass membrane protein</topology>
    </subcellularLocation>
</comment>
<dbReference type="PANTHER" id="PTHR45436:SF14">
    <property type="entry name" value="SENSOR PROTEIN QSEC"/>
    <property type="match status" value="1"/>
</dbReference>
<dbReference type="InterPro" id="IPR005467">
    <property type="entry name" value="His_kinase_dom"/>
</dbReference>
<dbReference type="Pfam" id="PF02518">
    <property type="entry name" value="HATPase_c"/>
    <property type="match status" value="1"/>
</dbReference>
<evidence type="ECO:0000256" key="13">
    <source>
        <dbReference type="SAM" id="Phobius"/>
    </source>
</evidence>
<dbReference type="EMBL" id="CP023248">
    <property type="protein sequence ID" value="ASZ51967.1"/>
    <property type="molecule type" value="Genomic_DNA"/>
</dbReference>
<organism evidence="15">
    <name type="scientific">Vibrio parahaemolyticus</name>
    <dbReference type="NCBI Taxonomy" id="670"/>
    <lineage>
        <taxon>Bacteria</taxon>
        <taxon>Pseudomonadati</taxon>
        <taxon>Pseudomonadota</taxon>
        <taxon>Gammaproteobacteria</taxon>
        <taxon>Vibrionales</taxon>
        <taxon>Vibrionaceae</taxon>
        <taxon>Vibrio</taxon>
    </lineage>
</organism>
<evidence type="ECO:0000256" key="1">
    <source>
        <dbReference type="ARBA" id="ARBA00000085"/>
    </source>
</evidence>
<dbReference type="CDD" id="cd00075">
    <property type="entry name" value="HATPase"/>
    <property type="match status" value="1"/>
</dbReference>
<dbReference type="GO" id="GO:0005524">
    <property type="term" value="F:ATP binding"/>
    <property type="evidence" value="ECO:0007669"/>
    <property type="project" value="UniProtKB-KW"/>
</dbReference>
<dbReference type="SUPFAM" id="SSF55874">
    <property type="entry name" value="ATPase domain of HSP90 chaperone/DNA topoisomerase II/histidine kinase"/>
    <property type="match status" value="1"/>
</dbReference>
<evidence type="ECO:0000256" key="12">
    <source>
        <dbReference type="ARBA" id="ARBA00023136"/>
    </source>
</evidence>
<evidence type="ECO:0000256" key="4">
    <source>
        <dbReference type="ARBA" id="ARBA00022553"/>
    </source>
</evidence>
<keyword evidence="10 13" id="KW-1133">Transmembrane helix</keyword>
<dbReference type="InterPro" id="IPR003594">
    <property type="entry name" value="HATPase_dom"/>
</dbReference>
<evidence type="ECO:0000256" key="10">
    <source>
        <dbReference type="ARBA" id="ARBA00022989"/>
    </source>
</evidence>
<evidence type="ECO:0000256" key="8">
    <source>
        <dbReference type="ARBA" id="ARBA00022777"/>
    </source>
</evidence>
<name>A0A249W5Y0_VIBPH</name>
<keyword evidence="7" id="KW-0547">Nucleotide-binding</keyword>
<dbReference type="InterPro" id="IPR003661">
    <property type="entry name" value="HisK_dim/P_dom"/>
</dbReference>
<evidence type="ECO:0000256" key="3">
    <source>
        <dbReference type="ARBA" id="ARBA00012438"/>
    </source>
</evidence>
<dbReference type="InterPro" id="IPR013727">
    <property type="entry name" value="2CSK_N"/>
</dbReference>
<evidence type="ECO:0000256" key="5">
    <source>
        <dbReference type="ARBA" id="ARBA00022679"/>
    </source>
</evidence>
<dbReference type="SMART" id="SM00388">
    <property type="entry name" value="HisKA"/>
    <property type="match status" value="1"/>
</dbReference>
<dbReference type="RefSeq" id="WP_046896213.1">
    <property type="nucleotide sequence ID" value="NZ_WWPH01000006.1"/>
</dbReference>
<dbReference type="InterPro" id="IPR004358">
    <property type="entry name" value="Sig_transdc_His_kin-like_C"/>
</dbReference>
<dbReference type="InterPro" id="IPR036097">
    <property type="entry name" value="HisK_dim/P_sf"/>
</dbReference>
<keyword evidence="6 13" id="KW-0812">Transmembrane</keyword>
<proteinExistence type="predicted"/>
<keyword evidence="8 15" id="KW-0418">Kinase</keyword>
<evidence type="ECO:0000256" key="7">
    <source>
        <dbReference type="ARBA" id="ARBA00022741"/>
    </source>
</evidence>
<dbReference type="EC" id="2.7.13.3" evidence="3"/>
<feature type="domain" description="Histidine kinase" evidence="14">
    <location>
        <begin position="267"/>
        <end position="476"/>
    </location>
</feature>
<dbReference type="PANTHER" id="PTHR45436">
    <property type="entry name" value="SENSOR HISTIDINE KINASE YKOH"/>
    <property type="match status" value="1"/>
</dbReference>
<comment type="catalytic activity">
    <reaction evidence="1">
        <text>ATP + protein L-histidine = ADP + protein N-phospho-L-histidine.</text>
        <dbReference type="EC" id="2.7.13.3"/>
    </reaction>
</comment>
<keyword evidence="4" id="KW-0597">Phosphoprotein</keyword>
<evidence type="ECO:0000256" key="9">
    <source>
        <dbReference type="ARBA" id="ARBA00022840"/>
    </source>
</evidence>
<dbReference type="SUPFAM" id="SSF47384">
    <property type="entry name" value="Homodimeric domain of signal transducing histidine kinase"/>
    <property type="match status" value="1"/>
</dbReference>
<evidence type="ECO:0000259" key="14">
    <source>
        <dbReference type="PROSITE" id="PS50109"/>
    </source>
</evidence>
<evidence type="ECO:0000256" key="11">
    <source>
        <dbReference type="ARBA" id="ARBA00023012"/>
    </source>
</evidence>
<dbReference type="AlphaFoldDB" id="A0A249W5Y0"/>
<keyword evidence="9" id="KW-0067">ATP-binding</keyword>
<dbReference type="CDD" id="cd00082">
    <property type="entry name" value="HisKA"/>
    <property type="match status" value="1"/>
</dbReference>
<keyword evidence="11" id="KW-0902">Two-component regulatory system</keyword>
<evidence type="ECO:0000256" key="6">
    <source>
        <dbReference type="ARBA" id="ARBA00022692"/>
    </source>
</evidence>
<dbReference type="GO" id="GO:0005886">
    <property type="term" value="C:plasma membrane"/>
    <property type="evidence" value="ECO:0007669"/>
    <property type="project" value="TreeGrafter"/>
</dbReference>
<gene>
    <name evidence="15" type="ORF">YA91_16195</name>
</gene>
<sequence>MVWGTFLKNKKPYSIKRQLTLSVGLLVSALLLISLYFSFQSAKHEVEEVYDARLGQSAKLMLLTLSISTETDTLANHRELFDQWMKNIDSLAKSDEDKATKFGHPYEQNLVFQFYRDNKLIWSSTPDLRSLSSSFDNNGYADITKDGVQWRTFQLSLPQTEHENEYVVVAEKQKIRKEIIHEIALSTSIEQLLLLPTLLLLLFWLIDRYFRPINDLRTAITQRNVHRLGRIHVTDNTTELAPLVEALNSLLSELEQAWQREKRFTRAAAHELKTPLTILRLNVENALESNDPEQLRGDLHNILQGIERTDRLIHQLLTLAKVDSLSERVFDNVELTPLLQTVVADLAPLALRQDQDISLSPAEVALSGDKMLLEVLFRNLVDNAIRYSGAHSEIQVSVQENRNAIKILVSDTGPEIPQETRERIFEQFYRGHSEKGDGAGLGMSICKDIATLHSATIELITRENGKNTFVVAFPKY</sequence>
<dbReference type="Pfam" id="PF00512">
    <property type="entry name" value="HisKA"/>
    <property type="match status" value="1"/>
</dbReference>
<dbReference type="Gene3D" id="3.30.565.10">
    <property type="entry name" value="Histidine kinase-like ATPase, C-terminal domain"/>
    <property type="match status" value="1"/>
</dbReference>
<evidence type="ECO:0000313" key="15">
    <source>
        <dbReference type="EMBL" id="ASZ51967.1"/>
    </source>
</evidence>
<keyword evidence="5" id="KW-0808">Transferase</keyword>
<dbReference type="GO" id="GO:0000155">
    <property type="term" value="F:phosphorelay sensor kinase activity"/>
    <property type="evidence" value="ECO:0007669"/>
    <property type="project" value="InterPro"/>
</dbReference>
<evidence type="ECO:0000256" key="2">
    <source>
        <dbReference type="ARBA" id="ARBA00004141"/>
    </source>
</evidence>
<dbReference type="InterPro" id="IPR036890">
    <property type="entry name" value="HATPase_C_sf"/>
</dbReference>
<dbReference type="Pfam" id="PF08521">
    <property type="entry name" value="2CSK_N"/>
    <property type="match status" value="1"/>
</dbReference>
<protein>
    <recommendedName>
        <fullName evidence="3">histidine kinase</fullName>
        <ecNumber evidence="3">2.7.13.3</ecNumber>
    </recommendedName>
</protein>
<dbReference type="PROSITE" id="PS50109">
    <property type="entry name" value="HIS_KIN"/>
    <property type="match status" value="1"/>
</dbReference>
<dbReference type="SMART" id="SM00387">
    <property type="entry name" value="HATPase_c"/>
    <property type="match status" value="1"/>
</dbReference>
<dbReference type="InterPro" id="IPR050428">
    <property type="entry name" value="TCS_sensor_his_kinase"/>
</dbReference>
<feature type="transmembrane region" description="Helical" evidence="13">
    <location>
        <begin position="20"/>
        <end position="39"/>
    </location>
</feature>
<dbReference type="PRINTS" id="PR00344">
    <property type="entry name" value="BCTRLSENSOR"/>
</dbReference>
<reference evidence="15" key="1">
    <citation type="submission" date="2017-09" db="EMBL/GenBank/DDBJ databases">
        <authorList>
            <person name="Ehlers B."/>
            <person name="Leendertz F.H."/>
        </authorList>
    </citation>
    <scope>NUCLEOTIDE SEQUENCE</scope>
    <source>
        <strain evidence="15">MAVP-26</strain>
    </source>
</reference>